<proteinExistence type="predicted"/>
<accession>R0LFZ4</accession>
<dbReference type="AlphaFoldDB" id="R0LFZ4"/>
<reference evidence="3" key="1">
    <citation type="journal article" date="2013" name="Nat. Genet.">
        <title>The duck genome and transcriptome provide insight into an avian influenza virus reservoir species.</title>
        <authorList>
            <person name="Huang Y."/>
            <person name="Li Y."/>
            <person name="Burt D.W."/>
            <person name="Chen H."/>
            <person name="Zhang Y."/>
            <person name="Qian W."/>
            <person name="Kim H."/>
            <person name="Gan S."/>
            <person name="Zhao Y."/>
            <person name="Li J."/>
            <person name="Yi K."/>
            <person name="Feng H."/>
            <person name="Zhu P."/>
            <person name="Li B."/>
            <person name="Liu Q."/>
            <person name="Fairley S."/>
            <person name="Magor K.E."/>
            <person name="Du Z."/>
            <person name="Hu X."/>
            <person name="Goodman L."/>
            <person name="Tafer H."/>
            <person name="Vignal A."/>
            <person name="Lee T."/>
            <person name="Kim K.W."/>
            <person name="Sheng Z."/>
            <person name="An Y."/>
            <person name="Searle S."/>
            <person name="Herrero J."/>
            <person name="Groenen M.A."/>
            <person name="Crooijmans R.P."/>
            <person name="Faraut T."/>
            <person name="Cai Q."/>
            <person name="Webster R.G."/>
            <person name="Aldridge J.R."/>
            <person name="Warren W.C."/>
            <person name="Bartschat S."/>
            <person name="Kehr S."/>
            <person name="Marz M."/>
            <person name="Stadler P.F."/>
            <person name="Smith J."/>
            <person name="Kraus R.H."/>
            <person name="Zhao Y."/>
            <person name="Ren L."/>
            <person name="Fei J."/>
            <person name="Morisson M."/>
            <person name="Kaiser P."/>
            <person name="Griffin D.K."/>
            <person name="Rao M."/>
            <person name="Pitel F."/>
            <person name="Wang J."/>
            <person name="Li N."/>
        </authorList>
    </citation>
    <scope>NUCLEOTIDE SEQUENCE [LARGE SCALE GENOMIC DNA]</scope>
</reference>
<sequence length="434" mass="46998">MATRPATVHSALVTKADVKNCWEANRKSKQPRQIRALSSTCSSNSLIQKGAGITARVKSSAEKLMKGVQQLPCEELPSKSLHRGPGMYQEMKTYRYTVRPRCVKELQEASDSTQAKGGYDILSGMERKDRVRYLCQYTNKGLSNKAGSKIDTKRSVCSMRCLRPKAAVATRRYTGSKSYSSSPTPEDHLDLRDATQKACEKRQQSSPSAPSAFGAKSRHGMQVHFASTLPRVSSCSTTPSCIPAGTTSVSPAAAGNPTDKEKTTTHIPPLKGRSKHRDTLLTRRYMLAHIPLPEINILASVLTFTSSSPSAYPPERLYQLPFSQPFAGSLLSLRGSLLSPLPMAAALISISPPPQHIKFHPSLQFHLQNCKLLRTGTTTTCAPVAQHAGPQPCLPVQVLQQAGAGGTSGATSFHQQIPCPTRAPTTSIANLFSF</sequence>
<feature type="region of interest" description="Disordered" evidence="1">
    <location>
        <begin position="246"/>
        <end position="273"/>
    </location>
</feature>
<evidence type="ECO:0000313" key="3">
    <source>
        <dbReference type="Proteomes" id="UP000296049"/>
    </source>
</evidence>
<evidence type="ECO:0000256" key="1">
    <source>
        <dbReference type="SAM" id="MobiDB-lite"/>
    </source>
</evidence>
<keyword evidence="3" id="KW-1185">Reference proteome</keyword>
<feature type="compositionally biased region" description="Polar residues" evidence="1">
    <location>
        <begin position="173"/>
        <end position="184"/>
    </location>
</feature>
<dbReference type="Proteomes" id="UP000296049">
    <property type="component" value="Unassembled WGS sequence"/>
</dbReference>
<feature type="compositionally biased region" description="Basic and acidic residues" evidence="1">
    <location>
        <begin position="185"/>
        <end position="203"/>
    </location>
</feature>
<organism evidence="2 3">
    <name type="scientific">Anas platyrhynchos</name>
    <name type="common">Mallard</name>
    <name type="synonym">Anas boschas</name>
    <dbReference type="NCBI Taxonomy" id="8839"/>
    <lineage>
        <taxon>Eukaryota</taxon>
        <taxon>Metazoa</taxon>
        <taxon>Chordata</taxon>
        <taxon>Craniata</taxon>
        <taxon>Vertebrata</taxon>
        <taxon>Euteleostomi</taxon>
        <taxon>Archelosauria</taxon>
        <taxon>Archosauria</taxon>
        <taxon>Dinosauria</taxon>
        <taxon>Saurischia</taxon>
        <taxon>Theropoda</taxon>
        <taxon>Coelurosauria</taxon>
        <taxon>Aves</taxon>
        <taxon>Neognathae</taxon>
        <taxon>Galloanserae</taxon>
        <taxon>Anseriformes</taxon>
        <taxon>Anatidae</taxon>
        <taxon>Anatinae</taxon>
        <taxon>Anas</taxon>
    </lineage>
</organism>
<gene>
    <name evidence="2" type="ORF">Anapl_07125</name>
</gene>
<dbReference type="EMBL" id="KB742777">
    <property type="protein sequence ID" value="EOB04574.1"/>
    <property type="molecule type" value="Genomic_DNA"/>
</dbReference>
<feature type="region of interest" description="Disordered" evidence="1">
    <location>
        <begin position="172"/>
        <end position="219"/>
    </location>
</feature>
<protein>
    <submittedName>
        <fullName evidence="2">Uncharacterized protein</fullName>
    </submittedName>
</protein>
<name>R0LFZ4_ANAPL</name>
<evidence type="ECO:0000313" key="2">
    <source>
        <dbReference type="EMBL" id="EOB04574.1"/>
    </source>
</evidence>